<evidence type="ECO:0000313" key="2">
    <source>
        <dbReference type="EMBL" id="CAG7728856.1"/>
    </source>
</evidence>
<dbReference type="AlphaFoldDB" id="A0A8J2P9U9"/>
<name>A0A8J2P9U9_9HEXA</name>
<feature type="compositionally biased region" description="Polar residues" evidence="1">
    <location>
        <begin position="90"/>
        <end position="108"/>
    </location>
</feature>
<comment type="caution">
    <text evidence="2">The sequence shown here is derived from an EMBL/GenBank/DDBJ whole genome shotgun (WGS) entry which is preliminary data.</text>
</comment>
<feature type="region of interest" description="Disordered" evidence="1">
    <location>
        <begin position="51"/>
        <end position="181"/>
    </location>
</feature>
<protein>
    <submittedName>
        <fullName evidence="2">Uncharacterized protein</fullName>
    </submittedName>
</protein>
<organism evidence="2 3">
    <name type="scientific">Allacma fusca</name>
    <dbReference type="NCBI Taxonomy" id="39272"/>
    <lineage>
        <taxon>Eukaryota</taxon>
        <taxon>Metazoa</taxon>
        <taxon>Ecdysozoa</taxon>
        <taxon>Arthropoda</taxon>
        <taxon>Hexapoda</taxon>
        <taxon>Collembola</taxon>
        <taxon>Symphypleona</taxon>
        <taxon>Sminthuridae</taxon>
        <taxon>Allacma</taxon>
    </lineage>
</organism>
<dbReference type="EMBL" id="CAJVCH010169557">
    <property type="protein sequence ID" value="CAG7728856.1"/>
    <property type="molecule type" value="Genomic_DNA"/>
</dbReference>
<evidence type="ECO:0000256" key="1">
    <source>
        <dbReference type="SAM" id="MobiDB-lite"/>
    </source>
</evidence>
<evidence type="ECO:0000313" key="3">
    <source>
        <dbReference type="Proteomes" id="UP000708208"/>
    </source>
</evidence>
<proteinExistence type="predicted"/>
<keyword evidence="3" id="KW-1185">Reference proteome</keyword>
<dbReference type="Proteomes" id="UP000708208">
    <property type="component" value="Unassembled WGS sequence"/>
</dbReference>
<sequence>EEEKARRWQEIRIRQNRLRHSGIHRGNPMEQSMLKSGFTMSDIKELQRGYSEDVVESDDMMLTDSHDDRSRGLKRGKSTKVPPTKPARSGSISRQLQYDQSTGATLDTTKLPRASSEMQLNRSKKDHALTPDPEAKEEKKKSRGKSPFRFFSRKREESKERAKASSRTPEPDAVEDRNRQNQLNVRNAAVRLSQARLDLFKIPLEFHSSPLLAIHFIAPLHI</sequence>
<feature type="compositionally biased region" description="Basic and acidic residues" evidence="1">
    <location>
        <begin position="153"/>
        <end position="163"/>
    </location>
</feature>
<accession>A0A8J2P9U9</accession>
<feature type="compositionally biased region" description="Basic and acidic residues" evidence="1">
    <location>
        <begin position="126"/>
        <end position="140"/>
    </location>
</feature>
<reference evidence="2" key="1">
    <citation type="submission" date="2021-06" db="EMBL/GenBank/DDBJ databases">
        <authorList>
            <person name="Hodson N. C."/>
            <person name="Mongue J. A."/>
            <person name="Jaron S. K."/>
        </authorList>
    </citation>
    <scope>NUCLEOTIDE SEQUENCE</scope>
</reference>
<gene>
    <name evidence="2" type="ORF">AFUS01_LOCUS17608</name>
</gene>
<feature type="non-terminal residue" evidence="2">
    <location>
        <position position="1"/>
    </location>
</feature>